<dbReference type="RefSeq" id="WP_106598117.1">
    <property type="nucleotide sequence ID" value="NZ_PYAS01000013.1"/>
</dbReference>
<protein>
    <submittedName>
        <fullName evidence="1">Uncharacterized protein (DUF1800 family)</fullName>
    </submittedName>
</protein>
<dbReference type="Proteomes" id="UP000241964">
    <property type="component" value="Unassembled WGS sequence"/>
</dbReference>
<gene>
    <name evidence="1" type="ORF">CLV60_113212</name>
</gene>
<dbReference type="OrthoDB" id="9772295at2"/>
<evidence type="ECO:0000313" key="2">
    <source>
        <dbReference type="Proteomes" id="UP000241964"/>
    </source>
</evidence>
<name>A0A2P8FST8_9BACT</name>
<evidence type="ECO:0000313" key="1">
    <source>
        <dbReference type="EMBL" id="PSL24787.1"/>
    </source>
</evidence>
<organism evidence="1 2">
    <name type="scientific">Dyadobacter jiangsuensis</name>
    <dbReference type="NCBI Taxonomy" id="1591085"/>
    <lineage>
        <taxon>Bacteria</taxon>
        <taxon>Pseudomonadati</taxon>
        <taxon>Bacteroidota</taxon>
        <taxon>Cytophagia</taxon>
        <taxon>Cytophagales</taxon>
        <taxon>Spirosomataceae</taxon>
        <taxon>Dyadobacter</taxon>
    </lineage>
</organism>
<accession>A0A2P8FST8</accession>
<dbReference type="AlphaFoldDB" id="A0A2P8FST8"/>
<dbReference type="Pfam" id="PF08811">
    <property type="entry name" value="DUF1800"/>
    <property type="match status" value="1"/>
</dbReference>
<dbReference type="InterPro" id="IPR014917">
    <property type="entry name" value="DUF1800"/>
</dbReference>
<dbReference type="EMBL" id="PYAS01000013">
    <property type="protein sequence ID" value="PSL24787.1"/>
    <property type="molecule type" value="Genomic_DNA"/>
</dbReference>
<comment type="caution">
    <text evidence="1">The sequence shown here is derived from an EMBL/GenBank/DDBJ whole genome shotgun (WGS) entry which is preliminary data.</text>
</comment>
<reference evidence="1 2" key="1">
    <citation type="submission" date="2018-03" db="EMBL/GenBank/DDBJ databases">
        <title>Genomic Encyclopedia of Archaeal and Bacterial Type Strains, Phase II (KMG-II): from individual species to whole genera.</title>
        <authorList>
            <person name="Goeker M."/>
        </authorList>
    </citation>
    <scope>NUCLEOTIDE SEQUENCE [LARGE SCALE GENOMIC DNA]</scope>
    <source>
        <strain evidence="1 2">DSM 29057</strain>
    </source>
</reference>
<sequence>MPYLDVYQTPLDANTAAHLLRRATFGPTKQEIAAFSGLSAAQAVNQLIANSTYHTSPPPPVDLDETKPTAGQPFLTLPFNKERRSEWCYYIRYWWATLMADQSKPPSVLEKLTTFWQNHFVVPQGVVFDYRMTDSYMQLLRRNALGNFKTMTFEMTNEAAMLLFQNGNENAKTKPNENYARELQELFVVGQKDFYGNPNYLEDDVKAAAKVLTGWQVKNYLAEGSTSFEVVFTPDRHDPDLKTFSSKYGSRIIQGRTDKSGAEQEIHELIDILTAHPESAKHICRKLYRWYVNANIDLEIENNVIIPLANLFSAPANGFRIEPLIRALLSSEIFYDQKNRGAIFKSPMELVIGTLRFFEMKVPNMMGDLRAFRIYGKFAYDNMASLQQRLIDQPSVFGYVPYYQTGYSKNWINGTAIGLRNYVTDRYIIPHTDQEIRPGYVLWIDLVAWATALQPNFSDVQGTPAITSEFIVEQMTQNLFVFELTQNQKNFLIDSIMMTGVTRNTWINEWNAYRAAPTDINKKNAVQRRCRLLLRHMFSMAEYHVF</sequence>
<proteinExistence type="predicted"/>
<keyword evidence="2" id="KW-1185">Reference proteome</keyword>